<gene>
    <name evidence="1" type="ORF">ASZ90_008747</name>
</gene>
<reference evidence="1" key="1">
    <citation type="journal article" date="2015" name="Proc. Natl. Acad. Sci. U.S.A.">
        <title>Networks of energetic and metabolic interactions define dynamics in microbial communities.</title>
        <authorList>
            <person name="Embree M."/>
            <person name="Liu J.K."/>
            <person name="Al-Bassam M.M."/>
            <person name="Zengler K."/>
        </authorList>
    </citation>
    <scope>NUCLEOTIDE SEQUENCE</scope>
</reference>
<evidence type="ECO:0000313" key="1">
    <source>
        <dbReference type="EMBL" id="KUG21492.1"/>
    </source>
</evidence>
<proteinExistence type="predicted"/>
<sequence>MKPLYLIITILFFSLLFGCASPMKNVTDPNVSFDKGTYTILPPRGEGWMYMEGGQNGSFDIVFAKRGTSSTHTFVAKTSKIYSSATFATRDEFFKFAKLSLNMDIDPRRFKMIEEKIELSDKFGPYSFFKYGVAEDNNAANANGSVLILKVYGYGFIHPSDKALMVDIMYSERGKSDEIDPAFENKAKAFIDGFSVKK</sequence>
<protein>
    <recommendedName>
        <fullName evidence="2">Lipoprotein</fullName>
    </recommendedName>
</protein>
<evidence type="ECO:0008006" key="2">
    <source>
        <dbReference type="Google" id="ProtNLM"/>
    </source>
</evidence>
<name>A0A0W8FL02_9ZZZZ</name>
<comment type="caution">
    <text evidence="1">The sequence shown here is derived from an EMBL/GenBank/DDBJ whole genome shotgun (WGS) entry which is preliminary data.</text>
</comment>
<accession>A0A0W8FL02</accession>
<dbReference type="AlphaFoldDB" id="A0A0W8FL02"/>
<dbReference type="PROSITE" id="PS51257">
    <property type="entry name" value="PROKAR_LIPOPROTEIN"/>
    <property type="match status" value="1"/>
</dbReference>
<dbReference type="EMBL" id="LNQE01001057">
    <property type="protein sequence ID" value="KUG21492.1"/>
    <property type="molecule type" value="Genomic_DNA"/>
</dbReference>
<organism evidence="1">
    <name type="scientific">hydrocarbon metagenome</name>
    <dbReference type="NCBI Taxonomy" id="938273"/>
    <lineage>
        <taxon>unclassified sequences</taxon>
        <taxon>metagenomes</taxon>
        <taxon>ecological metagenomes</taxon>
    </lineage>
</organism>